<dbReference type="CDD" id="cd04186">
    <property type="entry name" value="GT_2_like_c"/>
    <property type="match status" value="1"/>
</dbReference>
<dbReference type="PANTHER" id="PTHR43179:SF7">
    <property type="entry name" value="RHAMNOSYLTRANSFERASE WBBL"/>
    <property type="match status" value="1"/>
</dbReference>
<dbReference type="GO" id="GO:0016740">
    <property type="term" value="F:transferase activity"/>
    <property type="evidence" value="ECO:0007669"/>
    <property type="project" value="UniProtKB-KW"/>
</dbReference>
<reference evidence="2 3" key="1">
    <citation type="submission" date="2019-12" db="EMBL/GenBank/DDBJ databases">
        <title>Genomic-based taxomic classification of the family Erythrobacteraceae.</title>
        <authorList>
            <person name="Xu L."/>
        </authorList>
    </citation>
    <scope>NUCLEOTIDE SEQUENCE [LARGE SCALE GENOMIC DNA]</scope>
    <source>
        <strain evidence="2 3">KCTC 42453</strain>
    </source>
</reference>
<keyword evidence="3" id="KW-1185">Reference proteome</keyword>
<organism evidence="2 3">
    <name type="scientific">Allopontixanthobacter sediminis</name>
    <dbReference type="NCBI Taxonomy" id="1689985"/>
    <lineage>
        <taxon>Bacteria</taxon>
        <taxon>Pseudomonadati</taxon>
        <taxon>Pseudomonadota</taxon>
        <taxon>Alphaproteobacteria</taxon>
        <taxon>Sphingomonadales</taxon>
        <taxon>Erythrobacteraceae</taxon>
        <taxon>Allopontixanthobacter</taxon>
    </lineage>
</organism>
<dbReference type="Proteomes" id="UP000431922">
    <property type="component" value="Unassembled WGS sequence"/>
</dbReference>
<protein>
    <submittedName>
        <fullName evidence="2">Glycosyltransferase</fullName>
    </submittedName>
</protein>
<keyword evidence="2" id="KW-0808">Transferase</keyword>
<dbReference type="Pfam" id="PF00535">
    <property type="entry name" value="Glycos_transf_2"/>
    <property type="match status" value="1"/>
</dbReference>
<accession>A0A845B3A1</accession>
<dbReference type="PANTHER" id="PTHR43179">
    <property type="entry name" value="RHAMNOSYLTRANSFERASE WBBL"/>
    <property type="match status" value="1"/>
</dbReference>
<proteinExistence type="predicted"/>
<evidence type="ECO:0000313" key="3">
    <source>
        <dbReference type="Proteomes" id="UP000431922"/>
    </source>
</evidence>
<dbReference type="AlphaFoldDB" id="A0A845B3A1"/>
<dbReference type="RefSeq" id="WP_160756196.1">
    <property type="nucleotide sequence ID" value="NZ_WTYL01000002.1"/>
</dbReference>
<gene>
    <name evidence="2" type="ORF">GRI65_09170</name>
</gene>
<dbReference type="Gene3D" id="3.90.550.10">
    <property type="entry name" value="Spore Coat Polysaccharide Biosynthesis Protein SpsA, Chain A"/>
    <property type="match status" value="1"/>
</dbReference>
<dbReference type="InterPro" id="IPR001173">
    <property type="entry name" value="Glyco_trans_2-like"/>
</dbReference>
<comment type="caution">
    <text evidence="2">The sequence shown here is derived from an EMBL/GenBank/DDBJ whole genome shotgun (WGS) entry which is preliminary data.</text>
</comment>
<dbReference type="SUPFAM" id="SSF53448">
    <property type="entry name" value="Nucleotide-diphospho-sugar transferases"/>
    <property type="match status" value="1"/>
</dbReference>
<evidence type="ECO:0000259" key="1">
    <source>
        <dbReference type="Pfam" id="PF00535"/>
    </source>
</evidence>
<feature type="domain" description="Glycosyltransferase 2-like" evidence="1">
    <location>
        <begin position="6"/>
        <end position="135"/>
    </location>
</feature>
<dbReference type="EMBL" id="WTYL01000002">
    <property type="protein sequence ID" value="MXP44624.1"/>
    <property type="molecule type" value="Genomic_DNA"/>
</dbReference>
<sequence>MTKILVIIVNYRTAALTKRCLKAVARERETGIDLSAILVDGCSDDGSVSELRTFLNTSGIGRWTELLPLGFNGGFGWANNQAILRNSNPKPSYIYLLNPDTEIEPGAIAALAQILDDKDEVGAVGSQLLEPDGSRTASAFSFPSVASEFVRGAQTFALSCLLGLRPLVIELDKAGPVDWVSGASVMLRFEALNRIGLFDDGFFLYFEEVELMHRLKRFGKDIWFEPRSRVFHIGGASTGVDGLHSRRPKPSYWFRSRQRYFALTGGRWKGFLANLAWLAGFSLVRLPRLALSSSYRSRGVPGEFLGMKRAGLWPTNAACRASVQTVKSTPNRLPFWTQQQ</sequence>
<dbReference type="OrthoDB" id="9771846at2"/>
<dbReference type="InterPro" id="IPR029044">
    <property type="entry name" value="Nucleotide-diphossugar_trans"/>
</dbReference>
<name>A0A845B3A1_9SPHN</name>
<evidence type="ECO:0000313" key="2">
    <source>
        <dbReference type="EMBL" id="MXP44624.1"/>
    </source>
</evidence>